<evidence type="ECO:0000313" key="3">
    <source>
        <dbReference type="Proteomes" id="UP000515160"/>
    </source>
</evidence>
<dbReference type="CDD" id="cd00037">
    <property type="entry name" value="CLECT"/>
    <property type="match status" value="1"/>
</dbReference>
<protein>
    <submittedName>
        <fullName evidence="4">C-type lectin 37Db-like</fullName>
    </submittedName>
</protein>
<feature type="domain" description="C-type lectin" evidence="2">
    <location>
        <begin position="113"/>
        <end position="229"/>
    </location>
</feature>
<dbReference type="Proteomes" id="UP000515160">
    <property type="component" value="Chromosome 2L"/>
</dbReference>
<dbReference type="OrthoDB" id="6430060at2759"/>
<evidence type="ECO:0000313" key="4">
    <source>
        <dbReference type="RefSeq" id="XP_034098944.1"/>
    </source>
</evidence>
<accession>A0A6P8W680</accession>
<sequence length="233" mass="27058">MILLFLFPVLLHSFGYAQAIMVQPMTCEAFCLRQLKPLTSTIATLNNHLRVCESKHSINASARVNRIDEELKQQKFTILSNSHEIFKNRENLRDQGKLIEKRKRELRQPFIQIGSGYYYIEHTTKLNWFGAVHACLRYGGHLLRLNNKEELDALIPRLQKYGTYWTDINDLNKENEFLSITTGFGAEFLNWGMWEPNNGGGIENCVSIGGYNFRMNDFKCSTKMNFICEAFEE</sequence>
<evidence type="ECO:0000256" key="1">
    <source>
        <dbReference type="SAM" id="SignalP"/>
    </source>
</evidence>
<keyword evidence="3" id="KW-1185">Reference proteome</keyword>
<dbReference type="Pfam" id="PF00059">
    <property type="entry name" value="Lectin_C"/>
    <property type="match status" value="1"/>
</dbReference>
<dbReference type="PROSITE" id="PS50041">
    <property type="entry name" value="C_TYPE_LECTIN_2"/>
    <property type="match status" value="1"/>
</dbReference>
<feature type="chain" id="PRO_5027744589" evidence="1">
    <location>
        <begin position="20"/>
        <end position="233"/>
    </location>
</feature>
<name>A0A6P8W680_DROAB</name>
<dbReference type="AlphaFoldDB" id="A0A6P8W680"/>
<dbReference type="Gene3D" id="3.10.100.10">
    <property type="entry name" value="Mannose-Binding Protein A, subunit A"/>
    <property type="match status" value="1"/>
</dbReference>
<gene>
    <name evidence="4" type="primary">LOC117564343</name>
</gene>
<dbReference type="InterPro" id="IPR016187">
    <property type="entry name" value="CTDL_fold"/>
</dbReference>
<reference evidence="4" key="1">
    <citation type="submission" date="2025-08" db="UniProtKB">
        <authorList>
            <consortium name="RefSeq"/>
        </authorList>
    </citation>
    <scope>IDENTIFICATION</scope>
    <source>
        <strain evidence="4">15112-1751.03</strain>
        <tissue evidence="4">Whole Adult</tissue>
    </source>
</reference>
<keyword evidence="1" id="KW-0732">Signal</keyword>
<organism evidence="3 4">
    <name type="scientific">Drosophila albomicans</name>
    <name type="common">Fruit fly</name>
    <dbReference type="NCBI Taxonomy" id="7291"/>
    <lineage>
        <taxon>Eukaryota</taxon>
        <taxon>Metazoa</taxon>
        <taxon>Ecdysozoa</taxon>
        <taxon>Arthropoda</taxon>
        <taxon>Hexapoda</taxon>
        <taxon>Insecta</taxon>
        <taxon>Pterygota</taxon>
        <taxon>Neoptera</taxon>
        <taxon>Endopterygota</taxon>
        <taxon>Diptera</taxon>
        <taxon>Brachycera</taxon>
        <taxon>Muscomorpha</taxon>
        <taxon>Ephydroidea</taxon>
        <taxon>Drosophilidae</taxon>
        <taxon>Drosophila</taxon>
    </lineage>
</organism>
<feature type="signal peptide" evidence="1">
    <location>
        <begin position="1"/>
        <end position="19"/>
    </location>
</feature>
<dbReference type="RefSeq" id="XP_034098944.1">
    <property type="nucleotide sequence ID" value="XM_034243053.2"/>
</dbReference>
<dbReference type="InterPro" id="IPR016186">
    <property type="entry name" value="C-type_lectin-like/link_sf"/>
</dbReference>
<dbReference type="InterPro" id="IPR050111">
    <property type="entry name" value="C-type_lectin/snaclec_domain"/>
</dbReference>
<dbReference type="InterPro" id="IPR001304">
    <property type="entry name" value="C-type_lectin-like"/>
</dbReference>
<evidence type="ECO:0000259" key="2">
    <source>
        <dbReference type="PROSITE" id="PS50041"/>
    </source>
</evidence>
<dbReference type="SUPFAM" id="SSF56436">
    <property type="entry name" value="C-type lectin-like"/>
    <property type="match status" value="1"/>
</dbReference>
<proteinExistence type="predicted"/>
<dbReference type="GeneID" id="117564343"/>
<dbReference type="SMART" id="SM00034">
    <property type="entry name" value="CLECT"/>
    <property type="match status" value="1"/>
</dbReference>
<dbReference type="PANTHER" id="PTHR22803">
    <property type="entry name" value="MANNOSE, PHOSPHOLIPASE, LECTIN RECEPTOR RELATED"/>
    <property type="match status" value="1"/>
</dbReference>